<protein>
    <submittedName>
        <fullName evidence="2">Uncharacterized protein</fullName>
    </submittedName>
</protein>
<evidence type="ECO:0000313" key="3">
    <source>
        <dbReference type="Proteomes" id="UP000194127"/>
    </source>
</evidence>
<dbReference type="OrthoDB" id="2758165at2759"/>
<name>A0A1X6N5Y6_9APHY</name>
<dbReference type="AlphaFoldDB" id="A0A1X6N5Y6"/>
<reference evidence="2 3" key="1">
    <citation type="submission" date="2017-04" db="EMBL/GenBank/DDBJ databases">
        <title>Genome Sequence of the Model Brown-Rot Fungus Postia placenta SB12.</title>
        <authorList>
            <consortium name="DOE Joint Genome Institute"/>
            <person name="Gaskell J."/>
            <person name="Kersten P."/>
            <person name="Larrondo L.F."/>
            <person name="Canessa P."/>
            <person name="Martinez D."/>
            <person name="Hibbett D."/>
            <person name="Schmoll M."/>
            <person name="Kubicek C.P."/>
            <person name="Martinez A.T."/>
            <person name="Yadav J."/>
            <person name="Master E."/>
            <person name="Magnuson J.K."/>
            <person name="James T."/>
            <person name="Yaver D."/>
            <person name="Berka R."/>
            <person name="Labutti K."/>
            <person name="Lipzen A."/>
            <person name="Aerts A."/>
            <person name="Barry K."/>
            <person name="Henrissat B."/>
            <person name="Blanchette R."/>
            <person name="Grigoriev I."/>
            <person name="Cullen D."/>
        </authorList>
    </citation>
    <scope>NUCLEOTIDE SEQUENCE [LARGE SCALE GENOMIC DNA]</scope>
    <source>
        <strain evidence="2 3">MAD-698-R-SB12</strain>
    </source>
</reference>
<dbReference type="Proteomes" id="UP000194127">
    <property type="component" value="Unassembled WGS sequence"/>
</dbReference>
<dbReference type="RefSeq" id="XP_024340724.1">
    <property type="nucleotide sequence ID" value="XM_024488674.1"/>
</dbReference>
<gene>
    <name evidence="2" type="ORF">POSPLADRAFT_1179531</name>
</gene>
<proteinExistence type="predicted"/>
<keyword evidence="3" id="KW-1185">Reference proteome</keyword>
<evidence type="ECO:0000313" key="2">
    <source>
        <dbReference type="EMBL" id="OSX63930.1"/>
    </source>
</evidence>
<dbReference type="EMBL" id="KZ110594">
    <property type="protein sequence ID" value="OSX63930.1"/>
    <property type="molecule type" value="Genomic_DNA"/>
</dbReference>
<sequence length="992" mass="109567">MSPYDTYLGAVNADVVHHNTWDVNGTNPIPQKVKEYAHLLEDAFELPQWVKEASGDGENDEKLTETPLKRIFNAVLDDCASLRHVVSVDEEDGICSPKESFVCILVRNALCITRPALLVDEEALVALPRHWSGELSPLFHYMSTSVCAPLLVSIAAEVPLDPSMLVPQDEDQDGESVSTRSTDSDDEDVRKSTACSPRRGSSPRNSVVIQTPQHSDSLPVYIVSGRSISASEWLRCPSVKEVVYEQESEDDAINEDQRCLAELDLHVFDYPRDKPLPVNAAMPVLCMADDATLPIIMASALYQRQLWHVREPLIGISSERYSSCISFCLGWIEAELVDGRQLPHVHIAHMAHLPEIDLANPESVLTVAQFLLSLDDHIANIQNEVASSQTVVADELRQQPLVQWRIDSAIAVEDSTGDPEDSVSAWLCSLEDSELSSKEPPLTTLAPLSPHTTGMTGDDDSLLYDVHEKSEQCSMGWCLMNNMPAVDANVAHFLEELKWIVTFRQEMKMPTLDSLLVKKLYTGRDQPFSAKDVLCLFNEEFAESVLWGQVDRLLTGSLSTILNTCSRSRSKVEVGTPLGEASWRHDLDRFFFDFGNAVIDTAEQFDGTEVKQDQVHVSLERTIALSRNIIASGNLTDLARFMLTIAHLGPKLELFPQHSTGEVKLAEAALYCNLLTLCTTWQNTLTLPEIKHRLAFSPTTARCDAIGVVRMPVNLSKAALKPYHFVRPRSGGSKRPASINWDQSDTAVNDSSTSSTASTADSASSTFNSAASPSALDYSQLDSAICDSRAVYQQAQQSGRAKPAQADVNLVEGFDQLRLEDPPCTTSHATGDVSNTEYLDLPLIIVEYKRPSDTHTDDIQGQNQRRIYCVSAARFLEAIGIDEFPIFSVLSDGPLTVLAVTWAKDGVVRIFERHMMSFDVSSPLGAWHYATVMARIAVFWGTALAKRFALVRDAFVTGVDKDDPKLRWTHAHQVVHRPPGEAPPENASQDGS</sequence>
<feature type="region of interest" description="Disordered" evidence="1">
    <location>
        <begin position="164"/>
        <end position="209"/>
    </location>
</feature>
<dbReference type="GeneID" id="36333623"/>
<accession>A0A1X6N5Y6</accession>
<organism evidence="2 3">
    <name type="scientific">Postia placenta MAD-698-R-SB12</name>
    <dbReference type="NCBI Taxonomy" id="670580"/>
    <lineage>
        <taxon>Eukaryota</taxon>
        <taxon>Fungi</taxon>
        <taxon>Dikarya</taxon>
        <taxon>Basidiomycota</taxon>
        <taxon>Agaricomycotina</taxon>
        <taxon>Agaricomycetes</taxon>
        <taxon>Polyporales</taxon>
        <taxon>Adustoporiaceae</taxon>
        <taxon>Rhodonia</taxon>
    </lineage>
</organism>
<feature type="region of interest" description="Disordered" evidence="1">
    <location>
        <begin position="729"/>
        <end position="771"/>
    </location>
</feature>
<evidence type="ECO:0000256" key="1">
    <source>
        <dbReference type="SAM" id="MobiDB-lite"/>
    </source>
</evidence>
<feature type="compositionally biased region" description="Low complexity" evidence="1">
    <location>
        <begin position="744"/>
        <end position="771"/>
    </location>
</feature>